<keyword evidence="1" id="KW-0732">Signal</keyword>
<evidence type="ECO:0000256" key="1">
    <source>
        <dbReference type="SAM" id="SignalP"/>
    </source>
</evidence>
<sequence>MVWWWVENLILGLHVFDQVNDTVGITEFVVVPRDQLDKLIVEGDTSLGIKDRGVGVANKIGGDNFFIGVAQDSLHGSIGSFQNLGFDGIIGGWFAQTDSQIDNRYIWCGDTESHASEFSIQSGNNFADSLGGTGGGRNDVLGSTTAITPQFARGSVNGLLGGSSGMDSGHETFNDFPVIVDNLGQGSQAVGGAGSIGDYLHVRRIGIQVDTAHEHGGISRGGRDDDFLGTTLEMSRGLIDGGEDTSGFYNIFGSSASPVNVSGVTFAENGDGLTVNYQFATFSGNGTLETTVGRIEFEQINHVFDIDEGIIDSYNVSALINGSSQDETTNATESINTDFGHI</sequence>
<dbReference type="AlphaFoldDB" id="A0A1L8EAA6"/>
<accession>A0A1L8EAA6</accession>
<protein>
    <submittedName>
        <fullName evidence="2">Putative secreted protein</fullName>
    </submittedName>
</protein>
<feature type="signal peptide" evidence="1">
    <location>
        <begin position="1"/>
        <end position="21"/>
    </location>
</feature>
<organism evidence="2">
    <name type="scientific">Haematobia irritans</name>
    <name type="common">Horn fly</name>
    <name type="synonym">Conops irritans</name>
    <dbReference type="NCBI Taxonomy" id="7368"/>
    <lineage>
        <taxon>Eukaryota</taxon>
        <taxon>Metazoa</taxon>
        <taxon>Ecdysozoa</taxon>
        <taxon>Arthropoda</taxon>
        <taxon>Hexapoda</taxon>
        <taxon>Insecta</taxon>
        <taxon>Pterygota</taxon>
        <taxon>Neoptera</taxon>
        <taxon>Endopterygota</taxon>
        <taxon>Diptera</taxon>
        <taxon>Brachycera</taxon>
        <taxon>Muscomorpha</taxon>
        <taxon>Muscoidea</taxon>
        <taxon>Muscidae</taxon>
        <taxon>Haematobia</taxon>
    </lineage>
</organism>
<proteinExistence type="predicted"/>
<feature type="chain" id="PRO_5012611771" evidence="1">
    <location>
        <begin position="22"/>
        <end position="342"/>
    </location>
</feature>
<evidence type="ECO:0000313" key="2">
    <source>
        <dbReference type="EMBL" id="JAV15546.1"/>
    </source>
</evidence>
<dbReference type="EMBL" id="GFDG01003253">
    <property type="protein sequence ID" value="JAV15546.1"/>
    <property type="molecule type" value="Transcribed_RNA"/>
</dbReference>
<name>A0A1L8EAA6_HAEIR</name>
<reference evidence="2" key="1">
    <citation type="submission" date="2017-01" db="EMBL/GenBank/DDBJ databases">
        <title>An insight into the sialome and mialome of the horn fly, Haematobia irritans.</title>
        <authorList>
            <person name="Breijo M."/>
            <person name="Boiani M."/>
            <person name="Ures X."/>
            <person name="Rocha S."/>
            <person name="Sequeira M."/>
            <person name="Ribeiro J.M."/>
        </authorList>
    </citation>
    <scope>NUCLEOTIDE SEQUENCE</scope>
</reference>